<dbReference type="RefSeq" id="WP_303282112.1">
    <property type="nucleotide sequence ID" value="NZ_BAABCZ010000010.1"/>
</dbReference>
<accession>A0ABT8X1U3</accession>
<proteinExistence type="predicted"/>
<keyword evidence="1" id="KW-0472">Membrane</keyword>
<keyword evidence="1" id="KW-0812">Transmembrane</keyword>
<name>A0ABT8X1U3_9FLAO</name>
<feature type="transmembrane region" description="Helical" evidence="1">
    <location>
        <begin position="138"/>
        <end position="159"/>
    </location>
</feature>
<dbReference type="Proteomes" id="UP001176891">
    <property type="component" value="Unassembled WGS sequence"/>
</dbReference>
<comment type="caution">
    <text evidence="2">The sequence shown here is derived from an EMBL/GenBank/DDBJ whole genome shotgun (WGS) entry which is preliminary data.</text>
</comment>
<organism evidence="2 3">
    <name type="scientific">Flavivirga amylovorans</name>
    <dbReference type="NCBI Taxonomy" id="870486"/>
    <lineage>
        <taxon>Bacteria</taxon>
        <taxon>Pseudomonadati</taxon>
        <taxon>Bacteroidota</taxon>
        <taxon>Flavobacteriia</taxon>
        <taxon>Flavobacteriales</taxon>
        <taxon>Flavobacteriaceae</taxon>
        <taxon>Flavivirga</taxon>
    </lineage>
</organism>
<evidence type="ECO:0000313" key="2">
    <source>
        <dbReference type="EMBL" id="MDO5987550.1"/>
    </source>
</evidence>
<feature type="transmembrane region" description="Helical" evidence="1">
    <location>
        <begin position="108"/>
        <end position="126"/>
    </location>
</feature>
<feature type="transmembrane region" description="Helical" evidence="1">
    <location>
        <begin position="209"/>
        <end position="235"/>
    </location>
</feature>
<keyword evidence="1" id="KW-1133">Transmembrane helix</keyword>
<evidence type="ECO:0000313" key="3">
    <source>
        <dbReference type="Proteomes" id="UP001176891"/>
    </source>
</evidence>
<protein>
    <submittedName>
        <fullName evidence="2">Uncharacterized protein</fullName>
    </submittedName>
</protein>
<feature type="transmembrane region" description="Helical" evidence="1">
    <location>
        <begin position="78"/>
        <end position="96"/>
    </location>
</feature>
<evidence type="ECO:0000256" key="1">
    <source>
        <dbReference type="SAM" id="Phobius"/>
    </source>
</evidence>
<gene>
    <name evidence="2" type="ORF">Q4Q39_09090</name>
</gene>
<dbReference type="EMBL" id="JAUOEM010000003">
    <property type="protein sequence ID" value="MDO5987550.1"/>
    <property type="molecule type" value="Genomic_DNA"/>
</dbReference>
<sequence>MEEFIGKNYLLLTTITESLAAVTGLLLYKKYKLTAAKYFIYFLVYLTICDFASFYARYVSPGKFFDFLMGTVLEKNHWWATLYWQIGAILFFSFYYRKILKIKVFRELIKLFTYAFFFFSITYIVLNWEVFFYKFFPVINIIGAIIILLCTVFYFIEVLLSDKILTFYRSINFYISFAIFIWWLIITPLDFYEAYFAYEAGNPNRDWSFIFLQWEIFLFANIFMYSTFTFALIWCKPENN</sequence>
<feature type="transmembrane region" description="Helical" evidence="1">
    <location>
        <begin position="6"/>
        <end position="27"/>
    </location>
</feature>
<keyword evidence="3" id="KW-1185">Reference proteome</keyword>
<feature type="transmembrane region" description="Helical" evidence="1">
    <location>
        <begin position="39"/>
        <end position="58"/>
    </location>
</feature>
<reference evidence="2" key="1">
    <citation type="submission" date="2023-07" db="EMBL/GenBank/DDBJ databases">
        <title>Two novel species in the genus Flavivirga.</title>
        <authorList>
            <person name="Kwon K."/>
        </authorList>
    </citation>
    <scope>NUCLEOTIDE SEQUENCE</scope>
    <source>
        <strain evidence="2">KACC 14157</strain>
    </source>
</reference>
<feature type="transmembrane region" description="Helical" evidence="1">
    <location>
        <begin position="171"/>
        <end position="189"/>
    </location>
</feature>